<reference evidence="2 3" key="1">
    <citation type="submission" date="2016-10" db="EMBL/GenBank/DDBJ databases">
        <authorList>
            <person name="de Groot N.N."/>
        </authorList>
    </citation>
    <scope>NUCLEOTIDE SEQUENCE [LARGE SCALE GENOMIC DNA]</scope>
    <source>
        <strain evidence="2 3">DSM 25186</strain>
    </source>
</reference>
<dbReference type="SUPFAM" id="SSF53067">
    <property type="entry name" value="Actin-like ATPase domain"/>
    <property type="match status" value="1"/>
</dbReference>
<keyword evidence="2" id="KW-0418">Kinase</keyword>
<evidence type="ECO:0000256" key="1">
    <source>
        <dbReference type="ARBA" id="ARBA00006479"/>
    </source>
</evidence>
<evidence type="ECO:0000313" key="3">
    <source>
        <dbReference type="Proteomes" id="UP000198510"/>
    </source>
</evidence>
<gene>
    <name evidence="2" type="ORF">SAMN05421823_11471</name>
</gene>
<evidence type="ECO:0000313" key="2">
    <source>
        <dbReference type="EMBL" id="SDM49290.1"/>
    </source>
</evidence>
<sequence>MRSIGVDIGGSHVSSCMYEHLDKTLLPETHVTLPVHPQASRETILATWAAAIRQTSASLHLPFQGVGIAMPGPFDYYHGIGLFQGVCKYESLYQANIREELSGRLNLPGQRVRFINDATAFSIAEARVGKTRHYARHVALTLGTGLGASFLIDGTPIIQGEQVPPGGYLYDKRHGDALADDVFSSRGLVQKYFELSGHRVEGVLAICQRIPTDQPAIQTFEWFGRELGRFLTPFLTRFRADVLIIGGNIAKAHPYFLATLTAHLPEVAIHISTFGEDSAMLGAALLLDDTYYEALATPYYAALKTI</sequence>
<name>A0A1G9TNL7_9BACT</name>
<dbReference type="InterPro" id="IPR000600">
    <property type="entry name" value="ROK"/>
</dbReference>
<dbReference type="PANTHER" id="PTHR18964:SF149">
    <property type="entry name" value="BIFUNCTIONAL UDP-N-ACETYLGLUCOSAMINE 2-EPIMERASE_N-ACETYLMANNOSAMINE KINASE"/>
    <property type="match status" value="1"/>
</dbReference>
<accession>A0A1G9TNL7</accession>
<dbReference type="RefSeq" id="WP_089687943.1">
    <property type="nucleotide sequence ID" value="NZ_FNFO01000014.1"/>
</dbReference>
<dbReference type="PANTHER" id="PTHR18964">
    <property type="entry name" value="ROK (REPRESSOR, ORF, KINASE) FAMILY"/>
    <property type="match status" value="1"/>
</dbReference>
<protein>
    <submittedName>
        <fullName evidence="2">Glucokinase</fullName>
    </submittedName>
</protein>
<proteinExistence type="inferred from homology"/>
<dbReference type="AlphaFoldDB" id="A0A1G9TNL7"/>
<dbReference type="GO" id="GO:0016301">
    <property type="term" value="F:kinase activity"/>
    <property type="evidence" value="ECO:0007669"/>
    <property type="project" value="UniProtKB-KW"/>
</dbReference>
<dbReference type="InterPro" id="IPR043129">
    <property type="entry name" value="ATPase_NBD"/>
</dbReference>
<dbReference type="CDD" id="cd23763">
    <property type="entry name" value="ASKHA_ATPase_ROK"/>
    <property type="match status" value="1"/>
</dbReference>
<dbReference type="OrthoDB" id="49666at2"/>
<dbReference type="EMBL" id="FNFO01000014">
    <property type="protein sequence ID" value="SDM49290.1"/>
    <property type="molecule type" value="Genomic_DNA"/>
</dbReference>
<dbReference type="Pfam" id="PF00480">
    <property type="entry name" value="ROK"/>
    <property type="match status" value="1"/>
</dbReference>
<dbReference type="Gene3D" id="3.30.420.40">
    <property type="match status" value="3"/>
</dbReference>
<comment type="similarity">
    <text evidence="1">Belongs to the ROK (NagC/XylR) family.</text>
</comment>
<dbReference type="Proteomes" id="UP000198510">
    <property type="component" value="Unassembled WGS sequence"/>
</dbReference>
<organism evidence="2 3">
    <name type="scientific">Catalinimonas alkaloidigena</name>
    <dbReference type="NCBI Taxonomy" id="1075417"/>
    <lineage>
        <taxon>Bacteria</taxon>
        <taxon>Pseudomonadati</taxon>
        <taxon>Bacteroidota</taxon>
        <taxon>Cytophagia</taxon>
        <taxon>Cytophagales</taxon>
        <taxon>Catalimonadaceae</taxon>
        <taxon>Catalinimonas</taxon>
    </lineage>
</organism>
<keyword evidence="2" id="KW-0808">Transferase</keyword>
<dbReference type="STRING" id="1075417.SAMN05421823_11471"/>
<keyword evidence="3" id="KW-1185">Reference proteome</keyword>